<keyword evidence="4" id="KW-1185">Reference proteome</keyword>
<dbReference type="GO" id="GO:0006915">
    <property type="term" value="P:apoptotic process"/>
    <property type="evidence" value="ECO:0007669"/>
    <property type="project" value="TreeGrafter"/>
</dbReference>
<evidence type="ECO:0000259" key="2">
    <source>
        <dbReference type="Pfam" id="PF04194"/>
    </source>
</evidence>
<feature type="region of interest" description="Disordered" evidence="1">
    <location>
        <begin position="106"/>
        <end position="133"/>
    </location>
</feature>
<dbReference type="Pfam" id="PF04194">
    <property type="entry name" value="PDCD2_C"/>
    <property type="match status" value="1"/>
</dbReference>
<dbReference type="InParanoid" id="H2Z142"/>
<dbReference type="eggNOG" id="KOG2061">
    <property type="taxonomic scope" value="Eukaryota"/>
</dbReference>
<dbReference type="InterPro" id="IPR052815">
    <property type="entry name" value="PDCD2-like_regulator"/>
</dbReference>
<feature type="domain" description="Programmed cell death protein 2 C-terminal" evidence="2">
    <location>
        <begin position="227"/>
        <end position="311"/>
    </location>
</feature>
<reference evidence="4" key="1">
    <citation type="submission" date="2003-08" db="EMBL/GenBank/DDBJ databases">
        <authorList>
            <person name="Birren B."/>
            <person name="Nusbaum C."/>
            <person name="Abebe A."/>
            <person name="Abouelleil A."/>
            <person name="Adekoya E."/>
            <person name="Ait-zahra M."/>
            <person name="Allen N."/>
            <person name="Allen T."/>
            <person name="An P."/>
            <person name="Anderson M."/>
            <person name="Anderson S."/>
            <person name="Arachchi H."/>
            <person name="Armbruster J."/>
            <person name="Bachantsang P."/>
            <person name="Baldwin J."/>
            <person name="Barry A."/>
            <person name="Bayul T."/>
            <person name="Blitshsteyn B."/>
            <person name="Bloom T."/>
            <person name="Blye J."/>
            <person name="Boguslavskiy L."/>
            <person name="Borowsky M."/>
            <person name="Boukhgalter B."/>
            <person name="Brunache A."/>
            <person name="Butler J."/>
            <person name="Calixte N."/>
            <person name="Calvo S."/>
            <person name="Camarata J."/>
            <person name="Campo K."/>
            <person name="Chang J."/>
            <person name="Cheshatsang Y."/>
            <person name="Citroen M."/>
            <person name="Collymore A."/>
            <person name="Considine T."/>
            <person name="Cook A."/>
            <person name="Cooke P."/>
            <person name="Corum B."/>
            <person name="Cuomo C."/>
            <person name="David R."/>
            <person name="Dawoe T."/>
            <person name="Degray S."/>
            <person name="Dodge S."/>
            <person name="Dooley K."/>
            <person name="Dorje P."/>
            <person name="Dorjee K."/>
            <person name="Dorris L."/>
            <person name="Duffey N."/>
            <person name="Dupes A."/>
            <person name="Elkins T."/>
            <person name="Engels R."/>
            <person name="Erickson J."/>
            <person name="Farina A."/>
            <person name="Faro S."/>
            <person name="Ferreira P."/>
            <person name="Fischer H."/>
            <person name="Fitzgerald M."/>
            <person name="Foley K."/>
            <person name="Gage D."/>
            <person name="Galagan J."/>
            <person name="Gearin G."/>
            <person name="Gnerre S."/>
            <person name="Gnirke A."/>
            <person name="Goyette A."/>
            <person name="Graham J."/>
            <person name="Grandbois E."/>
            <person name="Gyaltsen K."/>
            <person name="Hafez N."/>
            <person name="Hagopian D."/>
            <person name="Hagos B."/>
            <person name="Hall J."/>
            <person name="Hatcher B."/>
            <person name="Heller A."/>
            <person name="Higgins H."/>
            <person name="Honan T."/>
            <person name="Horn A."/>
            <person name="Houde N."/>
            <person name="Hughes L."/>
            <person name="Hulme W."/>
            <person name="Husby E."/>
            <person name="Iliev I."/>
            <person name="Jaffe D."/>
            <person name="Jones C."/>
            <person name="Kamal M."/>
            <person name="Kamat A."/>
            <person name="Kamvysselis M."/>
            <person name="Karlsson E."/>
            <person name="Kells C."/>
            <person name="Kieu A."/>
            <person name="Kisner P."/>
            <person name="Kodira C."/>
            <person name="Kulbokas E."/>
            <person name="Labutti K."/>
            <person name="Lama D."/>
            <person name="Landers T."/>
            <person name="Leger J."/>
            <person name="Levine S."/>
            <person name="Lewis D."/>
            <person name="Lewis T."/>
            <person name="Lindblad-toh K."/>
            <person name="Liu X."/>
            <person name="Lokyitsang T."/>
            <person name="Lokyitsang Y."/>
            <person name="Lucien O."/>
            <person name="Lui A."/>
            <person name="Ma L.J."/>
            <person name="Mabbitt R."/>
            <person name="Macdonald J."/>
            <person name="Maclean C."/>
            <person name="Major J."/>
            <person name="Manning J."/>
            <person name="Marabella R."/>
            <person name="Maru K."/>
            <person name="Matthews C."/>
            <person name="Mauceli E."/>
            <person name="Mccarthy M."/>
            <person name="Mcdonough S."/>
            <person name="Mcghee T."/>
            <person name="Meldrim J."/>
            <person name="Meneus L."/>
            <person name="Mesirov J."/>
            <person name="Mihalev A."/>
            <person name="Mihova T."/>
            <person name="Mikkelsen T."/>
            <person name="Mlenga V."/>
            <person name="Moru K."/>
            <person name="Mozes J."/>
            <person name="Mulrain L."/>
            <person name="Munson G."/>
            <person name="Naylor J."/>
            <person name="Newes C."/>
            <person name="Nguyen C."/>
            <person name="Nguyen N."/>
            <person name="Nguyen T."/>
            <person name="Nicol R."/>
            <person name="Nielsen C."/>
            <person name="Nizzari M."/>
            <person name="Norbu C."/>
            <person name="Norbu N."/>
            <person name="O'donnell P."/>
            <person name="Okoawo O."/>
            <person name="O'leary S."/>
            <person name="Omotosho B."/>
            <person name="O'neill K."/>
            <person name="Osman S."/>
            <person name="Parker S."/>
            <person name="Perrin D."/>
            <person name="Phunkhang P."/>
            <person name="Piqani B."/>
            <person name="Purcell S."/>
            <person name="Rachupka T."/>
            <person name="Ramasamy U."/>
            <person name="Rameau R."/>
            <person name="Ray V."/>
            <person name="Raymond C."/>
            <person name="Retta R."/>
            <person name="Richardson S."/>
            <person name="Rise C."/>
            <person name="Rodriguez J."/>
            <person name="Rogers J."/>
            <person name="Rogov P."/>
            <person name="Rutman M."/>
            <person name="Schupbach R."/>
            <person name="Seaman C."/>
            <person name="Settipalli S."/>
            <person name="Sharpe T."/>
            <person name="Sheridan J."/>
            <person name="Sherpa N."/>
            <person name="Shi J."/>
            <person name="Smirnov S."/>
            <person name="Smith C."/>
            <person name="Sougnez C."/>
            <person name="Spencer B."/>
            <person name="Stalker J."/>
            <person name="Stange-thomann N."/>
            <person name="Stavropoulos S."/>
            <person name="Stetson K."/>
            <person name="Stone C."/>
            <person name="Stone S."/>
            <person name="Stubbs M."/>
            <person name="Talamas J."/>
            <person name="Tchuinga P."/>
            <person name="Tenzing P."/>
            <person name="Tesfaye S."/>
            <person name="Theodore J."/>
            <person name="Thoulutsang Y."/>
            <person name="Topham K."/>
            <person name="Towey S."/>
            <person name="Tsamla T."/>
            <person name="Tsomo N."/>
            <person name="Vallee D."/>
            <person name="Vassiliev H."/>
            <person name="Venkataraman V."/>
            <person name="Vinson J."/>
            <person name="Vo A."/>
            <person name="Wade C."/>
            <person name="Wang S."/>
            <person name="Wangchuk T."/>
            <person name="Wangdi T."/>
            <person name="Whittaker C."/>
            <person name="Wilkinson J."/>
            <person name="Wu Y."/>
            <person name="Wyman D."/>
            <person name="Yadav S."/>
            <person name="Yang S."/>
            <person name="Yang X."/>
            <person name="Yeager S."/>
            <person name="Yee E."/>
            <person name="Young G."/>
            <person name="Zainoun J."/>
            <person name="Zembeck L."/>
            <person name="Zimmer A."/>
            <person name="Zody M."/>
            <person name="Lander E."/>
        </authorList>
    </citation>
    <scope>NUCLEOTIDE SEQUENCE [LARGE SCALE GENOMIC DNA]</scope>
</reference>
<evidence type="ECO:0000313" key="3">
    <source>
        <dbReference type="Ensembl" id="ENSCSAVP00000011304.1"/>
    </source>
</evidence>
<dbReference type="InterPro" id="IPR007320">
    <property type="entry name" value="PDCD2_C"/>
</dbReference>
<accession>H2Z142</accession>
<dbReference type="HOGENOM" id="CLU_034893_1_0_1"/>
<dbReference type="GO" id="GO:0005737">
    <property type="term" value="C:cytoplasm"/>
    <property type="evidence" value="ECO:0007669"/>
    <property type="project" value="InterPro"/>
</dbReference>
<reference evidence="3" key="3">
    <citation type="submission" date="2025-09" db="UniProtKB">
        <authorList>
            <consortium name="Ensembl"/>
        </authorList>
    </citation>
    <scope>IDENTIFICATION</scope>
</reference>
<sequence length="342" mass="38690">MAEFVLVGVADAEMQENLSSWSTNKIGGQADWMTRTHVMSSCSRCGKARRLVVQIYCPLENSRYHRTLYVFCCPNKHCWTNSSGWKVYRDQLLEKQEEKPVIEVASTGESWGCDDDDWGDGNSPTPPDVKDDDIKQTDKAEVRNPQELNILSEVALLSMNQPFKSRYINVFNESDLIPTHDGDKHIDDLISNYEKSLKQDSKENDLFAGCSVSVESYETNSAKLKNKKFHEFQKKVSLLPEQVIRYNYGGKPLLLSDFDETTVIPKCVCGKPLVFEFQLMPSMIPYLQLDGEDSVEFGTILVYTCSSSCWGEGVSQEIGGHVVYCPDPDLKFFKSQSFGTTE</sequence>
<dbReference type="PANTHER" id="PTHR46421:SF1">
    <property type="entry name" value="PROGRAMMED CELL DEATH PROTEIN 2-LIKE"/>
    <property type="match status" value="1"/>
</dbReference>
<evidence type="ECO:0000313" key="4">
    <source>
        <dbReference type="Proteomes" id="UP000007875"/>
    </source>
</evidence>
<dbReference type="STRING" id="51511.ENSCSAVP00000011304"/>
<dbReference type="Proteomes" id="UP000007875">
    <property type="component" value="Unassembled WGS sequence"/>
</dbReference>
<dbReference type="PANTHER" id="PTHR46421">
    <property type="entry name" value="PROGRAMMED CELL DEATH PROTEIN 2-LIKE"/>
    <property type="match status" value="1"/>
</dbReference>
<dbReference type="AlphaFoldDB" id="H2Z142"/>
<dbReference type="Ensembl" id="ENSCSAVT00000011437.1">
    <property type="protein sequence ID" value="ENSCSAVP00000011304.1"/>
    <property type="gene ID" value="ENSCSAVG00000006611.1"/>
</dbReference>
<evidence type="ECO:0000256" key="1">
    <source>
        <dbReference type="SAM" id="MobiDB-lite"/>
    </source>
</evidence>
<proteinExistence type="predicted"/>
<reference evidence="3" key="2">
    <citation type="submission" date="2025-08" db="UniProtKB">
        <authorList>
            <consortium name="Ensembl"/>
        </authorList>
    </citation>
    <scope>IDENTIFICATION</scope>
</reference>
<dbReference type="OMA" id="MPGPWAD"/>
<dbReference type="FunCoup" id="H2Z142">
    <property type="interactions" value="175"/>
</dbReference>
<name>H2Z142_CIOSA</name>
<organism evidence="3 4">
    <name type="scientific">Ciona savignyi</name>
    <name type="common">Pacific transparent sea squirt</name>
    <dbReference type="NCBI Taxonomy" id="51511"/>
    <lineage>
        <taxon>Eukaryota</taxon>
        <taxon>Metazoa</taxon>
        <taxon>Chordata</taxon>
        <taxon>Tunicata</taxon>
        <taxon>Ascidiacea</taxon>
        <taxon>Phlebobranchia</taxon>
        <taxon>Cionidae</taxon>
        <taxon>Ciona</taxon>
    </lineage>
</organism>
<dbReference type="GeneTree" id="ENSGT00940000158339"/>
<protein>
    <recommendedName>
        <fullName evidence="2">Programmed cell death protein 2 C-terminal domain-containing protein</fullName>
    </recommendedName>
</protein>